<sequence>MKLLRRTVRGSFALVALFAALQPAMAREITHAMGVTDVPDHPQRIVVLTNEGTEALLAAGITPVGAVRSWLGNPWYAHIADQMADVTVVGEESAVNLEAIAALEPDLIIGNKTRQEKIYDQLSAIAPTVMSERLRGDWKINMALYTDATGKGAEGLAALEAFDARAAKIAEEAGPALKERISLGRFMAALTRIYYKDTFAGLILDQIGFARPAVQDKAEFADDVGKERIPDFDGDRLFYFVYETGDGAAATQASDWTADPLWQNLPVVKAGKAYAVDDAIWNTAGGIIAANLLLDDLEKIYELPPTR</sequence>
<feature type="domain" description="Fe/B12 periplasmic-binding" evidence="7">
    <location>
        <begin position="44"/>
        <end position="305"/>
    </location>
</feature>
<evidence type="ECO:0000313" key="8">
    <source>
        <dbReference type="EMBL" id="QQR37094.1"/>
    </source>
</evidence>
<keyword evidence="9" id="KW-1185">Reference proteome</keyword>
<keyword evidence="4" id="KW-0406">Ion transport</keyword>
<keyword evidence="4" id="KW-0410">Iron transport</keyword>
<dbReference type="Gene3D" id="3.40.50.1980">
    <property type="entry name" value="Nitrogenase molybdenum iron protein domain"/>
    <property type="match status" value="2"/>
</dbReference>
<dbReference type="InterPro" id="IPR002491">
    <property type="entry name" value="ABC_transptr_periplasmic_BD"/>
</dbReference>
<keyword evidence="5 6" id="KW-0732">Signal</keyword>
<comment type="subcellular location">
    <subcellularLocation>
        <location evidence="1">Cell envelope</location>
    </subcellularLocation>
</comment>
<dbReference type="EMBL" id="CP068047">
    <property type="protein sequence ID" value="QQR37094.1"/>
    <property type="molecule type" value="Genomic_DNA"/>
</dbReference>
<dbReference type="PANTHER" id="PTHR30532">
    <property type="entry name" value="IRON III DICITRATE-BINDING PERIPLASMIC PROTEIN"/>
    <property type="match status" value="1"/>
</dbReference>
<dbReference type="PANTHER" id="PTHR30532:SF21">
    <property type="entry name" value="SIDEROPHORE-BINDING LIPOPROTEIN YFIY-RELATED"/>
    <property type="match status" value="1"/>
</dbReference>
<evidence type="ECO:0000313" key="9">
    <source>
        <dbReference type="Proteomes" id="UP000595460"/>
    </source>
</evidence>
<feature type="signal peptide" evidence="6">
    <location>
        <begin position="1"/>
        <end position="26"/>
    </location>
</feature>
<feature type="chain" id="PRO_5045265585" evidence="6">
    <location>
        <begin position="27"/>
        <end position="307"/>
    </location>
</feature>
<organism evidence="8 9">
    <name type="scientific">Devosia oryziradicis</name>
    <dbReference type="NCBI Taxonomy" id="2801335"/>
    <lineage>
        <taxon>Bacteria</taxon>
        <taxon>Pseudomonadati</taxon>
        <taxon>Pseudomonadota</taxon>
        <taxon>Alphaproteobacteria</taxon>
        <taxon>Hyphomicrobiales</taxon>
        <taxon>Devosiaceae</taxon>
        <taxon>Devosia</taxon>
    </lineage>
</organism>
<evidence type="ECO:0000256" key="3">
    <source>
        <dbReference type="ARBA" id="ARBA00022448"/>
    </source>
</evidence>
<name>A0ABX7C1F5_9HYPH</name>
<reference evidence="8 9" key="1">
    <citation type="submission" date="2021-01" db="EMBL/GenBank/DDBJ databases">
        <title>Genome seq and assembly of Devosia sp. G19.</title>
        <authorList>
            <person name="Chhetri G."/>
        </authorList>
    </citation>
    <scope>NUCLEOTIDE SEQUENCE [LARGE SCALE GENOMIC DNA]</scope>
    <source>
        <strain evidence="8 9">G19</strain>
    </source>
</reference>
<comment type="similarity">
    <text evidence="2">Belongs to the bacterial solute-binding protein 8 family.</text>
</comment>
<gene>
    <name evidence="8" type="ORF">JI749_05620</name>
</gene>
<evidence type="ECO:0000256" key="2">
    <source>
        <dbReference type="ARBA" id="ARBA00008814"/>
    </source>
</evidence>
<proteinExistence type="inferred from homology"/>
<evidence type="ECO:0000256" key="5">
    <source>
        <dbReference type="ARBA" id="ARBA00022729"/>
    </source>
</evidence>
<dbReference type="CDD" id="cd01146">
    <property type="entry name" value="FhuD"/>
    <property type="match status" value="1"/>
</dbReference>
<keyword evidence="3" id="KW-0813">Transport</keyword>
<evidence type="ECO:0000259" key="7">
    <source>
        <dbReference type="PROSITE" id="PS50983"/>
    </source>
</evidence>
<keyword evidence="4" id="KW-0408">Iron</keyword>
<dbReference type="PROSITE" id="PS50983">
    <property type="entry name" value="FE_B12_PBP"/>
    <property type="match status" value="1"/>
</dbReference>
<evidence type="ECO:0000256" key="4">
    <source>
        <dbReference type="ARBA" id="ARBA00022496"/>
    </source>
</evidence>
<dbReference type="InterPro" id="IPR051313">
    <property type="entry name" value="Bact_iron-sidero_bind"/>
</dbReference>
<dbReference type="SUPFAM" id="SSF53807">
    <property type="entry name" value="Helical backbone' metal receptor"/>
    <property type="match status" value="1"/>
</dbReference>
<protein>
    <submittedName>
        <fullName evidence="8">Iron-siderophore ABC transporter substrate-binding protein</fullName>
    </submittedName>
</protein>
<accession>A0ABX7C1F5</accession>
<dbReference type="Pfam" id="PF01497">
    <property type="entry name" value="Peripla_BP_2"/>
    <property type="match status" value="1"/>
</dbReference>
<evidence type="ECO:0000256" key="6">
    <source>
        <dbReference type="SAM" id="SignalP"/>
    </source>
</evidence>
<dbReference type="RefSeq" id="WP_201660498.1">
    <property type="nucleotide sequence ID" value="NZ_CP068047.1"/>
</dbReference>
<evidence type="ECO:0000256" key="1">
    <source>
        <dbReference type="ARBA" id="ARBA00004196"/>
    </source>
</evidence>
<dbReference type="Proteomes" id="UP000595460">
    <property type="component" value="Chromosome"/>
</dbReference>